<feature type="repeat" description="RCC1" evidence="2">
    <location>
        <begin position="200"/>
        <end position="252"/>
    </location>
</feature>
<dbReference type="SUPFAM" id="SSF50985">
    <property type="entry name" value="RCC1/BLIP-II"/>
    <property type="match status" value="1"/>
</dbReference>
<keyword evidence="6" id="KW-1185">Reference proteome</keyword>
<dbReference type="OrthoDB" id="297375at2759"/>
<feature type="region of interest" description="Disordered" evidence="3">
    <location>
        <begin position="86"/>
        <end position="119"/>
    </location>
</feature>
<dbReference type="InterPro" id="IPR009091">
    <property type="entry name" value="RCC1/BLIP-II"/>
</dbReference>
<name>A0A9W7LFN3_9STRA</name>
<feature type="domain" description="RCC1-like" evidence="4">
    <location>
        <begin position="172"/>
        <end position="552"/>
    </location>
</feature>
<evidence type="ECO:0000256" key="3">
    <source>
        <dbReference type="SAM" id="MobiDB-lite"/>
    </source>
</evidence>
<dbReference type="PRINTS" id="PR00633">
    <property type="entry name" value="RCCNDNSATION"/>
</dbReference>
<dbReference type="PANTHER" id="PTHR46207">
    <property type="entry name" value="PROTEIN RCC2"/>
    <property type="match status" value="1"/>
</dbReference>
<feature type="compositionally biased region" description="Polar residues" evidence="3">
    <location>
        <begin position="48"/>
        <end position="62"/>
    </location>
</feature>
<reference evidence="6" key="1">
    <citation type="journal article" date="2023" name="Commun. Biol.">
        <title>Genome analysis of Parmales, the sister group of diatoms, reveals the evolutionary specialization of diatoms from phago-mixotrophs to photoautotrophs.</title>
        <authorList>
            <person name="Ban H."/>
            <person name="Sato S."/>
            <person name="Yoshikawa S."/>
            <person name="Yamada K."/>
            <person name="Nakamura Y."/>
            <person name="Ichinomiya M."/>
            <person name="Sato N."/>
            <person name="Blanc-Mathieu R."/>
            <person name="Endo H."/>
            <person name="Kuwata A."/>
            <person name="Ogata H."/>
        </authorList>
    </citation>
    <scope>NUCLEOTIDE SEQUENCE [LARGE SCALE GENOMIC DNA]</scope>
</reference>
<dbReference type="GO" id="GO:0016020">
    <property type="term" value="C:membrane"/>
    <property type="evidence" value="ECO:0007669"/>
    <property type="project" value="TreeGrafter"/>
</dbReference>
<gene>
    <name evidence="5" type="ORF">TrCOL_g5868</name>
</gene>
<dbReference type="PANTHER" id="PTHR46207:SF1">
    <property type="entry name" value="PROTEIN RCC2"/>
    <property type="match status" value="1"/>
</dbReference>
<dbReference type="GO" id="GO:0031267">
    <property type="term" value="F:small GTPase binding"/>
    <property type="evidence" value="ECO:0007669"/>
    <property type="project" value="TreeGrafter"/>
</dbReference>
<feature type="repeat" description="RCC1" evidence="2">
    <location>
        <begin position="253"/>
        <end position="309"/>
    </location>
</feature>
<dbReference type="EMBL" id="BRYA01000358">
    <property type="protein sequence ID" value="GMI47787.1"/>
    <property type="molecule type" value="Genomic_DNA"/>
</dbReference>
<accession>A0A9W7LFN3</accession>
<feature type="region of interest" description="Disordered" evidence="3">
    <location>
        <begin position="566"/>
        <end position="585"/>
    </location>
</feature>
<organism evidence="5 6">
    <name type="scientific">Triparma columacea</name>
    <dbReference type="NCBI Taxonomy" id="722753"/>
    <lineage>
        <taxon>Eukaryota</taxon>
        <taxon>Sar</taxon>
        <taxon>Stramenopiles</taxon>
        <taxon>Ochrophyta</taxon>
        <taxon>Bolidophyceae</taxon>
        <taxon>Parmales</taxon>
        <taxon>Triparmaceae</taxon>
        <taxon>Triparma</taxon>
    </lineage>
</organism>
<evidence type="ECO:0000259" key="4">
    <source>
        <dbReference type="Pfam" id="PF25390"/>
    </source>
</evidence>
<dbReference type="Proteomes" id="UP001165065">
    <property type="component" value="Unassembled WGS sequence"/>
</dbReference>
<keyword evidence="1" id="KW-0677">Repeat</keyword>
<dbReference type="Gene3D" id="2.130.10.30">
    <property type="entry name" value="Regulator of chromosome condensation 1/beta-lactamase-inhibitor protein II"/>
    <property type="match status" value="2"/>
</dbReference>
<evidence type="ECO:0000313" key="5">
    <source>
        <dbReference type="EMBL" id="GMI47787.1"/>
    </source>
</evidence>
<dbReference type="InterPro" id="IPR058923">
    <property type="entry name" value="RCC1-like_dom"/>
</dbReference>
<dbReference type="InterPro" id="IPR028641">
    <property type="entry name" value="RCC2"/>
</dbReference>
<dbReference type="PROSITE" id="PS00626">
    <property type="entry name" value="RCC1_2"/>
    <property type="match status" value="1"/>
</dbReference>
<protein>
    <recommendedName>
        <fullName evidence="4">RCC1-like domain-containing protein</fullName>
    </recommendedName>
</protein>
<comment type="caution">
    <text evidence="5">The sequence shown here is derived from an EMBL/GenBank/DDBJ whole genome shotgun (WGS) entry which is preliminary data.</text>
</comment>
<feature type="compositionally biased region" description="Low complexity" evidence="3">
    <location>
        <begin position="91"/>
        <end position="102"/>
    </location>
</feature>
<dbReference type="PROSITE" id="PS50012">
    <property type="entry name" value="RCC1_3"/>
    <property type="match status" value="5"/>
</dbReference>
<sequence>MARKGAQASTADNNLPIDPETAKKLSHTLGITEAEVKEMLAAKGGQGPPSSSRRALQSSQPEPVQAKAPTMSAAWADFMDDDCADVDVNLGSGSKPSPSPAGNKENTTKPTAPKADPNAAYDLPIKSTLEECQGKAGVLAQTGTLEWDIVGRSRKTNAELGPLDICEPTILTPEVFQGELVAFVACAPTACHSIAVTEKGTPFGWGRNEASQLGHEDDVNITTPAKLSGPWGKKKIVAAAVGKSHTILVDEDGKAYGAGRNSEGQCGINTITEGNVTVFKPCKVGKDSKDCKFVKVSCGENFTVAIDEQGMMYTCGNSEYGTLGNGSTGERLVKANKISFNPSAKFVRRDQFVKRELNFKENEEPKHLDDSHRIRISQIACGKFHSVAIEAARPGHTSRVFSWGCGNYGSLGHKVQKDEYYPRLVETLTGPIFSSNQPVSVSCGSTCFIIKTAQGHCYYSGKHKTGGEAAMTPGLLDFLANNSHVVGPFGCGNAHVTLATTEGQTVTYGQGPHGELGFGVEGAKSSAAPKFIENMDGVDVVDVGCGYGHTLFVCKKGKAQGKLGVFEGEEGEEGGGKKAKKQKTS</sequence>
<proteinExistence type="predicted"/>
<feature type="repeat" description="RCC1" evidence="2">
    <location>
        <begin position="398"/>
        <end position="454"/>
    </location>
</feature>
<evidence type="ECO:0000256" key="1">
    <source>
        <dbReference type="ARBA" id="ARBA00022737"/>
    </source>
</evidence>
<feature type="region of interest" description="Disordered" evidence="3">
    <location>
        <begin position="1"/>
        <end position="70"/>
    </location>
</feature>
<dbReference type="InterPro" id="IPR000408">
    <property type="entry name" value="Reg_chr_condens"/>
</dbReference>
<evidence type="ECO:0000313" key="6">
    <source>
        <dbReference type="Proteomes" id="UP001165065"/>
    </source>
</evidence>
<dbReference type="Pfam" id="PF25390">
    <property type="entry name" value="WD40_RLD"/>
    <property type="match status" value="1"/>
</dbReference>
<feature type="repeat" description="RCC1" evidence="2">
    <location>
        <begin position="310"/>
        <end position="392"/>
    </location>
</feature>
<dbReference type="AlphaFoldDB" id="A0A9W7LFN3"/>
<feature type="repeat" description="RCC1" evidence="2">
    <location>
        <begin position="503"/>
        <end position="556"/>
    </location>
</feature>
<evidence type="ECO:0000256" key="2">
    <source>
        <dbReference type="PROSITE-ProRule" id="PRU00235"/>
    </source>
</evidence>